<dbReference type="PROSITE" id="PS51257">
    <property type="entry name" value="PROKAR_LIPOPROTEIN"/>
    <property type="match status" value="1"/>
</dbReference>
<evidence type="ECO:0000313" key="2">
    <source>
        <dbReference type="EMBL" id="OMP67122.1"/>
    </source>
</evidence>
<dbReference type="Proteomes" id="UP000188613">
    <property type="component" value="Unassembled WGS sequence"/>
</dbReference>
<keyword evidence="3" id="KW-1185">Reference proteome</keyword>
<proteinExistence type="predicted"/>
<organism evidence="2 3">
    <name type="scientific">Domibacillus epiphyticus</name>
    <dbReference type="NCBI Taxonomy" id="1714355"/>
    <lineage>
        <taxon>Bacteria</taxon>
        <taxon>Bacillati</taxon>
        <taxon>Bacillota</taxon>
        <taxon>Bacilli</taxon>
        <taxon>Bacillales</taxon>
        <taxon>Bacillaceae</taxon>
        <taxon>Domibacillus</taxon>
    </lineage>
</organism>
<dbReference type="RefSeq" id="WP_076765461.1">
    <property type="nucleotide sequence ID" value="NZ_MSFI01000012.1"/>
</dbReference>
<comment type="caution">
    <text evidence="2">The sequence shown here is derived from an EMBL/GenBank/DDBJ whole genome shotgun (WGS) entry which is preliminary data.</text>
</comment>
<protein>
    <recommendedName>
        <fullName evidence="1">YtkA-like domain-containing protein</fullName>
    </recommendedName>
</protein>
<sequence length="150" mass="16395">MKKYLALLFIGIILVLSACIGEEKKENTVSTTEPVHVELTVPAKAPLNEAVEMTATVTQSGEAVGDADEVKYEIWKDGVKEDSEMIEAESEGKGVYSIKKTFSEEALYHVQVHVTARGLHTMPKAPIAIGDAAVPAETKNNKKIEHHHEN</sequence>
<dbReference type="Pfam" id="PF13115">
    <property type="entry name" value="YtkA"/>
    <property type="match status" value="1"/>
</dbReference>
<dbReference type="STRING" id="1714355.BTO28_09080"/>
<dbReference type="InterPro" id="IPR032693">
    <property type="entry name" value="YtkA-like_dom"/>
</dbReference>
<feature type="domain" description="YtkA-like" evidence="1">
    <location>
        <begin position="33"/>
        <end position="113"/>
    </location>
</feature>
<evidence type="ECO:0000313" key="3">
    <source>
        <dbReference type="Proteomes" id="UP000188613"/>
    </source>
</evidence>
<dbReference type="EMBL" id="MSFI01000012">
    <property type="protein sequence ID" value="OMP67122.1"/>
    <property type="molecule type" value="Genomic_DNA"/>
</dbReference>
<dbReference type="OrthoDB" id="2679563at2"/>
<gene>
    <name evidence="2" type="ORF">BTO28_09080</name>
</gene>
<dbReference type="AlphaFoldDB" id="A0A1V2A8D8"/>
<reference evidence="2 3" key="1">
    <citation type="submission" date="2016-12" db="EMBL/GenBank/DDBJ databases">
        <title>Domibacillus sp. SAB 38T whole genome sequencing.</title>
        <authorList>
            <person name="Verma A."/>
            <person name="Ojha A.K."/>
            <person name="Krishnamurthi S."/>
        </authorList>
    </citation>
    <scope>NUCLEOTIDE SEQUENCE [LARGE SCALE GENOMIC DNA]</scope>
    <source>
        <strain evidence="2 3">SAB 38</strain>
    </source>
</reference>
<evidence type="ECO:0000259" key="1">
    <source>
        <dbReference type="Pfam" id="PF13115"/>
    </source>
</evidence>
<accession>A0A1V2A8D8</accession>
<name>A0A1V2A8D8_9BACI</name>